<dbReference type="InterPro" id="IPR012020">
    <property type="entry name" value="ABHD4"/>
</dbReference>
<dbReference type="SUPFAM" id="SSF53474">
    <property type="entry name" value="alpha/beta-Hydrolases"/>
    <property type="match status" value="1"/>
</dbReference>
<keyword evidence="6" id="KW-1185">Reference proteome</keyword>
<dbReference type="GO" id="GO:0047372">
    <property type="term" value="F:monoacylglycerol lipase activity"/>
    <property type="evidence" value="ECO:0007669"/>
    <property type="project" value="TreeGrafter"/>
</dbReference>
<comment type="caution">
    <text evidence="5">The sequence shown here is derived from an EMBL/GenBank/DDBJ whole genome shotgun (WGS) entry which is preliminary data.</text>
</comment>
<protein>
    <recommendedName>
        <fullName evidence="4">Serine aminopeptidase S33 domain-containing protein</fullName>
    </recommendedName>
</protein>
<dbReference type="InterPro" id="IPR022742">
    <property type="entry name" value="Hydrolase_4"/>
</dbReference>
<dbReference type="OrthoDB" id="247542at2759"/>
<dbReference type="FunFam" id="3.40.50.1820:FF:000071">
    <property type="entry name" value="Embryogenesis-associated protein EMB8"/>
    <property type="match status" value="1"/>
</dbReference>
<evidence type="ECO:0000259" key="4">
    <source>
        <dbReference type="Pfam" id="PF12146"/>
    </source>
</evidence>
<gene>
    <name evidence="5" type="ORF">Tsubulata_012353</name>
</gene>
<dbReference type="PIRSF" id="PIRSF005211">
    <property type="entry name" value="Ab_hydro_YheT"/>
    <property type="match status" value="1"/>
</dbReference>
<dbReference type="Proteomes" id="UP001141552">
    <property type="component" value="Unassembled WGS sequence"/>
</dbReference>
<evidence type="ECO:0000256" key="2">
    <source>
        <dbReference type="PIRSR" id="PIRSR005211-1"/>
    </source>
</evidence>
<keyword evidence="3" id="KW-1133">Transmembrane helix</keyword>
<feature type="active site" description="Charge relay system" evidence="2">
    <location>
        <position position="367"/>
    </location>
</feature>
<evidence type="ECO:0000256" key="3">
    <source>
        <dbReference type="SAM" id="Phobius"/>
    </source>
</evidence>
<dbReference type="InterPro" id="IPR050960">
    <property type="entry name" value="AB_hydrolase_4_sf"/>
</dbReference>
<evidence type="ECO:0000313" key="5">
    <source>
        <dbReference type="EMBL" id="KAJ4823036.1"/>
    </source>
</evidence>
<proteinExistence type="inferred from homology"/>
<name>A0A9Q0IY76_9ROSI</name>
<sequence length="415" mass="46342">MESSLSPYAALLTALCQIPVLHYLVAFWIFSFIYLYNFLEFHFFQDLLGGGTPIGLIYHPSSELYKTVVSKCKVLNARYWATPWVSSPHLMTCFLRFLGKSPDCTYTREIFRTPEGGTLALDWLLSSNVSGAGSQGNNKISKDDTTRIVIVIPGLSSDGNSNYIKQFAFHMARSGWNVLVSNHCGMGGVQITYPRFYTAGGTEDLRTVINYIHNEYPKAPLFVVGTSIGANILVKYLGEEGEKTPIAGAAAVCNPWDLLIGDRFIDRKPKQRFYDRALAAGLKRYAAKYARRLREYDTHAACMLSNFETADAYYRMNSSASYALTISVPLLCINALDDPVCSKETIPFDECRANKNIVLATTQHGGHLAFLEGFAGGMWWVRAVNEFLDVLYSNPCKPVQKEPYVNGKENGFHLL</sequence>
<accession>A0A9Q0IY76</accession>
<keyword evidence="3" id="KW-0472">Membrane</keyword>
<evidence type="ECO:0000256" key="1">
    <source>
        <dbReference type="ARBA" id="ARBA00010884"/>
    </source>
</evidence>
<dbReference type="PANTHER" id="PTHR10794">
    <property type="entry name" value="ABHYDROLASE DOMAIN-CONTAINING PROTEIN"/>
    <property type="match status" value="1"/>
</dbReference>
<feature type="active site" description="Charge relay system" evidence="2">
    <location>
        <position position="227"/>
    </location>
</feature>
<dbReference type="Gene3D" id="3.40.50.1820">
    <property type="entry name" value="alpha/beta hydrolase"/>
    <property type="match status" value="1"/>
</dbReference>
<dbReference type="InterPro" id="IPR029058">
    <property type="entry name" value="AB_hydrolase_fold"/>
</dbReference>
<dbReference type="PANTHER" id="PTHR10794:SF63">
    <property type="entry name" value="ALPHA_BETA HYDROLASE 1, ISOFORM A"/>
    <property type="match status" value="1"/>
</dbReference>
<organism evidence="5 6">
    <name type="scientific">Turnera subulata</name>
    <dbReference type="NCBI Taxonomy" id="218843"/>
    <lineage>
        <taxon>Eukaryota</taxon>
        <taxon>Viridiplantae</taxon>
        <taxon>Streptophyta</taxon>
        <taxon>Embryophyta</taxon>
        <taxon>Tracheophyta</taxon>
        <taxon>Spermatophyta</taxon>
        <taxon>Magnoliopsida</taxon>
        <taxon>eudicotyledons</taxon>
        <taxon>Gunneridae</taxon>
        <taxon>Pentapetalae</taxon>
        <taxon>rosids</taxon>
        <taxon>fabids</taxon>
        <taxon>Malpighiales</taxon>
        <taxon>Passifloraceae</taxon>
        <taxon>Turnera</taxon>
    </lineage>
</organism>
<keyword evidence="3" id="KW-0812">Transmembrane</keyword>
<dbReference type="GO" id="GO:0034338">
    <property type="term" value="F:short-chain carboxylesterase activity"/>
    <property type="evidence" value="ECO:0007669"/>
    <property type="project" value="TreeGrafter"/>
</dbReference>
<dbReference type="EMBL" id="JAKUCV010007534">
    <property type="protein sequence ID" value="KAJ4823036.1"/>
    <property type="molecule type" value="Genomic_DNA"/>
</dbReference>
<comment type="similarity">
    <text evidence="1">Belongs to the AB hydrolase superfamily. AB hydrolase 4 family.</text>
</comment>
<feature type="active site" description="Charge relay system" evidence="2">
    <location>
        <position position="338"/>
    </location>
</feature>
<feature type="transmembrane region" description="Helical" evidence="3">
    <location>
        <begin position="20"/>
        <end position="39"/>
    </location>
</feature>
<reference evidence="5" key="1">
    <citation type="submission" date="2022-02" db="EMBL/GenBank/DDBJ databases">
        <authorList>
            <person name="Henning P.M."/>
            <person name="McCubbin A.G."/>
            <person name="Shore J.S."/>
        </authorList>
    </citation>
    <scope>NUCLEOTIDE SEQUENCE</scope>
    <source>
        <strain evidence="5">F60SS</strain>
        <tissue evidence="5">Leaves</tissue>
    </source>
</reference>
<reference evidence="5" key="2">
    <citation type="journal article" date="2023" name="Plants (Basel)">
        <title>Annotation of the Turnera subulata (Passifloraceae) Draft Genome Reveals the S-Locus Evolved after the Divergence of Turneroideae from Passifloroideae in a Stepwise Manner.</title>
        <authorList>
            <person name="Henning P.M."/>
            <person name="Roalson E.H."/>
            <person name="Mir W."/>
            <person name="McCubbin A.G."/>
            <person name="Shore J.S."/>
        </authorList>
    </citation>
    <scope>NUCLEOTIDE SEQUENCE</scope>
    <source>
        <strain evidence="5">F60SS</strain>
    </source>
</reference>
<dbReference type="Pfam" id="PF12146">
    <property type="entry name" value="Hydrolase_4"/>
    <property type="match status" value="1"/>
</dbReference>
<feature type="domain" description="Serine aminopeptidase S33" evidence="4">
    <location>
        <begin position="146"/>
        <end position="345"/>
    </location>
</feature>
<evidence type="ECO:0000313" key="6">
    <source>
        <dbReference type="Proteomes" id="UP001141552"/>
    </source>
</evidence>
<dbReference type="AlphaFoldDB" id="A0A9Q0IY76"/>